<comment type="caution">
    <text evidence="2">The sequence shown here is derived from an EMBL/GenBank/DDBJ whole genome shotgun (WGS) entry which is preliminary data.</text>
</comment>
<proteinExistence type="predicted"/>
<reference evidence="2 3" key="1">
    <citation type="submission" date="2020-08" db="EMBL/GenBank/DDBJ databases">
        <title>Genomic Encyclopedia of Type Strains, Phase IV (KMG-IV): sequencing the most valuable type-strain genomes for metagenomic binning, comparative biology and taxonomic classification.</title>
        <authorList>
            <person name="Goeker M."/>
        </authorList>
    </citation>
    <scope>NUCLEOTIDE SEQUENCE [LARGE SCALE GENOMIC DNA]</scope>
    <source>
        <strain evidence="2 3">DSM 26723</strain>
    </source>
</reference>
<dbReference type="PROSITE" id="PS51257">
    <property type="entry name" value="PROKAR_LIPOPROTEIN"/>
    <property type="match status" value="1"/>
</dbReference>
<dbReference type="RefSeq" id="WP_184330114.1">
    <property type="nucleotide sequence ID" value="NZ_JACHHZ010000001.1"/>
</dbReference>
<dbReference type="PANTHER" id="PTHR43194:SF5">
    <property type="entry name" value="PIMELOYL-[ACYL-CARRIER PROTEIN] METHYL ESTER ESTERASE"/>
    <property type="match status" value="1"/>
</dbReference>
<name>A0A841HII7_9GAMM</name>
<keyword evidence="3" id="KW-1185">Reference proteome</keyword>
<feature type="domain" description="AB hydrolase-1" evidence="1">
    <location>
        <begin position="96"/>
        <end position="309"/>
    </location>
</feature>
<gene>
    <name evidence="2" type="ORF">HNQ60_001240</name>
</gene>
<dbReference type="Pfam" id="PF12697">
    <property type="entry name" value="Abhydrolase_6"/>
    <property type="match status" value="1"/>
</dbReference>
<dbReference type="InterPro" id="IPR000073">
    <property type="entry name" value="AB_hydrolase_1"/>
</dbReference>
<dbReference type="InterPro" id="IPR050228">
    <property type="entry name" value="Carboxylesterase_BioH"/>
</dbReference>
<dbReference type="Gene3D" id="3.40.50.1820">
    <property type="entry name" value="alpha/beta hydrolase"/>
    <property type="match status" value="1"/>
</dbReference>
<dbReference type="AlphaFoldDB" id="A0A841HII7"/>
<dbReference type="CDD" id="cd12807">
    <property type="entry name" value="Esterase_713"/>
    <property type="match status" value="1"/>
</dbReference>
<protein>
    <submittedName>
        <fullName evidence="2">Pimeloyl-ACP methyl ester carboxylesterase</fullName>
    </submittedName>
</protein>
<accession>A0A841HII7</accession>
<sequence>MSIRSHFSAHRVLITAGILVAACVSPVKSPQAQSLGELQTSSTPLVLKAQGSFFVGGEKVEQTKGELGNLGPGGHITVNQMYVRYMVPQQGGNLPMVLVHGATLTGKTWETTPDGRMGWDEYFVRKGYPVYIPDQVGRGRSGFNQGPFNNVRAGAATPASQPELFRFSDENVWTNFRFGPKPGVAFDDNQFPVAALDELSKQAVPDLNRGLPTPTPTIKALSSLATQLNGAVLVGHSQSGSFPLAAALLDPKVTKALVLVEPGTCPANYTDDQVKALATVPVLVVFGDHRTNPTGLPTLPTWQARFEECQKLIERLKTAGGDAQMLDPADRGIRGNTHMIMQDRNSLQIADLILQWLSERAGKQGARQ</sequence>
<evidence type="ECO:0000313" key="3">
    <source>
        <dbReference type="Proteomes" id="UP000588068"/>
    </source>
</evidence>
<dbReference type="Proteomes" id="UP000588068">
    <property type="component" value="Unassembled WGS sequence"/>
</dbReference>
<dbReference type="SUPFAM" id="SSF53474">
    <property type="entry name" value="alpha/beta-Hydrolases"/>
    <property type="match status" value="1"/>
</dbReference>
<dbReference type="InterPro" id="IPR029058">
    <property type="entry name" value="AB_hydrolase_fold"/>
</dbReference>
<dbReference type="PANTHER" id="PTHR43194">
    <property type="entry name" value="HYDROLASE ALPHA/BETA FOLD FAMILY"/>
    <property type="match status" value="1"/>
</dbReference>
<organism evidence="2 3">
    <name type="scientific">Povalibacter uvarum</name>
    <dbReference type="NCBI Taxonomy" id="732238"/>
    <lineage>
        <taxon>Bacteria</taxon>
        <taxon>Pseudomonadati</taxon>
        <taxon>Pseudomonadota</taxon>
        <taxon>Gammaproteobacteria</taxon>
        <taxon>Steroidobacterales</taxon>
        <taxon>Steroidobacteraceae</taxon>
        <taxon>Povalibacter</taxon>
    </lineage>
</organism>
<evidence type="ECO:0000259" key="1">
    <source>
        <dbReference type="Pfam" id="PF12697"/>
    </source>
</evidence>
<evidence type="ECO:0000313" key="2">
    <source>
        <dbReference type="EMBL" id="MBB6092394.1"/>
    </source>
</evidence>
<dbReference type="EMBL" id="JACHHZ010000001">
    <property type="protein sequence ID" value="MBB6092394.1"/>
    <property type="molecule type" value="Genomic_DNA"/>
</dbReference>